<dbReference type="AlphaFoldDB" id="A0A6M8G0H4"/>
<gene>
    <name evidence="2" type="ORF">HNE05_05615</name>
</gene>
<feature type="transmembrane region" description="Helical" evidence="1">
    <location>
        <begin position="49"/>
        <end position="68"/>
    </location>
</feature>
<keyword evidence="1" id="KW-0812">Transmembrane</keyword>
<name>A0A6M8G0H4_9GAMM</name>
<dbReference type="RefSeq" id="WP_173205334.1">
    <property type="nucleotide sequence ID" value="NZ_CP053697.2"/>
</dbReference>
<dbReference type="PANTHER" id="PTHR34205">
    <property type="entry name" value="TRANSMEMBRANE PROTEIN"/>
    <property type="match status" value="1"/>
</dbReference>
<dbReference type="KEGG" id="pcam:HNE05_05615"/>
<evidence type="ECO:0000313" key="3">
    <source>
        <dbReference type="Proteomes" id="UP000501379"/>
    </source>
</evidence>
<dbReference type="Pfam" id="PF06127">
    <property type="entry name" value="Mpo1-like"/>
    <property type="match status" value="1"/>
</dbReference>
<sequence length="100" mass="11652">MPPFRSFDEFYSLYMESHQKLWNRRIHLLGWSIAAGIVVWALITRHFVILGLAPAVGLLAIWLGHRWVEPTDEIEFKHPILTARANLRMFAHMLSGKLPF</sequence>
<feature type="transmembrane region" description="Helical" evidence="1">
    <location>
        <begin position="26"/>
        <end position="43"/>
    </location>
</feature>
<keyword evidence="1" id="KW-0472">Membrane</keyword>
<keyword evidence="1" id="KW-1133">Transmembrane helix</keyword>
<evidence type="ECO:0000313" key="2">
    <source>
        <dbReference type="EMBL" id="QKE62855.1"/>
    </source>
</evidence>
<protein>
    <submittedName>
        <fullName evidence="2">DUF962 domain-containing protein</fullName>
    </submittedName>
</protein>
<dbReference type="PANTHER" id="PTHR34205:SF2">
    <property type="entry name" value="DUF962 DOMAIN-CONTAINING PROTEIN"/>
    <property type="match status" value="1"/>
</dbReference>
<dbReference type="InterPro" id="IPR009305">
    <property type="entry name" value="Mpo1-like"/>
</dbReference>
<reference evidence="2" key="1">
    <citation type="submission" date="2020-07" db="EMBL/GenBank/DDBJ databases">
        <title>Nitrate ammonifying Pseudomonas campi sp. nov. isolated from German agricultural grassland.</title>
        <authorList>
            <person name="Timsy T."/>
            <person name="Ulrich A."/>
            <person name="Spanner T."/>
            <person name="Foesel B."/>
            <person name="Kolb S."/>
            <person name="Horn M.A."/>
            <person name="Behrendt U."/>
        </authorList>
    </citation>
    <scope>NUCLEOTIDE SEQUENCE</scope>
    <source>
        <strain evidence="2">S1-A32-2</strain>
    </source>
</reference>
<dbReference type="EMBL" id="CP053697">
    <property type="protein sequence ID" value="QKE62855.1"/>
    <property type="molecule type" value="Genomic_DNA"/>
</dbReference>
<proteinExistence type="predicted"/>
<accession>A0A6M8G0H4</accession>
<evidence type="ECO:0000256" key="1">
    <source>
        <dbReference type="SAM" id="Phobius"/>
    </source>
</evidence>
<organism evidence="2 3">
    <name type="scientific">Aquipseudomonas campi</name>
    <dbReference type="NCBI Taxonomy" id="2731681"/>
    <lineage>
        <taxon>Bacteria</taxon>
        <taxon>Pseudomonadati</taxon>
        <taxon>Pseudomonadota</taxon>
        <taxon>Gammaproteobacteria</taxon>
        <taxon>Pseudomonadales</taxon>
        <taxon>Pseudomonadaceae</taxon>
        <taxon>Aquipseudomonas</taxon>
    </lineage>
</organism>
<dbReference type="Proteomes" id="UP000501379">
    <property type="component" value="Chromosome"/>
</dbReference>
<keyword evidence="3" id="KW-1185">Reference proteome</keyword>